<dbReference type="STRING" id="717774.Marme_0036"/>
<dbReference type="Proteomes" id="UP000001062">
    <property type="component" value="Chromosome"/>
</dbReference>
<dbReference type="OrthoDB" id="5880499at2"/>
<dbReference type="Pfam" id="PF01124">
    <property type="entry name" value="MAPEG"/>
    <property type="match status" value="1"/>
</dbReference>
<evidence type="ECO:0008006" key="8">
    <source>
        <dbReference type="Google" id="ProtNLM"/>
    </source>
</evidence>
<dbReference type="AlphaFoldDB" id="F2JUK9"/>
<dbReference type="EMBL" id="CP002583">
    <property type="protein sequence ID" value="ADZ89342.1"/>
    <property type="molecule type" value="Genomic_DNA"/>
</dbReference>
<dbReference type="InterPro" id="IPR023352">
    <property type="entry name" value="MAPEG-like_dom_sf"/>
</dbReference>
<keyword evidence="2 5" id="KW-0812">Transmembrane</keyword>
<dbReference type="eggNOG" id="COG3686">
    <property type="taxonomic scope" value="Bacteria"/>
</dbReference>
<evidence type="ECO:0000313" key="6">
    <source>
        <dbReference type="EMBL" id="ADZ89342.1"/>
    </source>
</evidence>
<evidence type="ECO:0000313" key="7">
    <source>
        <dbReference type="Proteomes" id="UP000001062"/>
    </source>
</evidence>
<dbReference type="HOGENOM" id="CLU_1832442_0_0_6"/>
<dbReference type="InterPro" id="IPR001129">
    <property type="entry name" value="Membr-assoc_MAPEG"/>
</dbReference>
<protein>
    <recommendedName>
        <fullName evidence="8">MAPEG family protein</fullName>
    </recommendedName>
</protein>
<evidence type="ECO:0000256" key="2">
    <source>
        <dbReference type="ARBA" id="ARBA00022692"/>
    </source>
</evidence>
<evidence type="ECO:0000256" key="3">
    <source>
        <dbReference type="ARBA" id="ARBA00022989"/>
    </source>
</evidence>
<dbReference type="KEGG" id="mme:Marme_0036"/>
<name>F2JUK9_MARM1</name>
<dbReference type="PATRIC" id="fig|717774.3.peg.39"/>
<evidence type="ECO:0000256" key="4">
    <source>
        <dbReference type="ARBA" id="ARBA00023136"/>
    </source>
</evidence>
<evidence type="ECO:0000256" key="1">
    <source>
        <dbReference type="ARBA" id="ARBA00004370"/>
    </source>
</evidence>
<comment type="subcellular location">
    <subcellularLocation>
        <location evidence="1">Membrane</location>
    </subcellularLocation>
</comment>
<accession>F2JUK9</accession>
<evidence type="ECO:0000256" key="5">
    <source>
        <dbReference type="SAM" id="Phobius"/>
    </source>
</evidence>
<reference evidence="6 7" key="1">
    <citation type="journal article" date="2012" name="Stand. Genomic Sci.">
        <title>Complete genome sequence of the melanogenic marine bacterium Marinomonas mediterranea type strain (MMB-1(T)).</title>
        <authorList>
            <person name="Lucas-Elio P."/>
            <person name="Goodwin L."/>
            <person name="Woyke T."/>
            <person name="Pitluck S."/>
            <person name="Nolan M."/>
            <person name="Kyrpides N.C."/>
            <person name="Detter J.C."/>
            <person name="Copeland A."/>
            <person name="Teshima H."/>
            <person name="Bruce D."/>
            <person name="Detter C."/>
            <person name="Tapia R."/>
            <person name="Han S."/>
            <person name="Land M.L."/>
            <person name="Ivanova N."/>
            <person name="Mikhailova N."/>
            <person name="Johnston A.W."/>
            <person name="Sanchez-Amat A."/>
        </authorList>
    </citation>
    <scope>NUCLEOTIDE SEQUENCE [LARGE SCALE GENOMIC DNA]</scope>
    <source>
        <strain evidence="7">ATCC 700492 / JCM 21426 / NBRC 103028 / MMB-1</strain>
    </source>
</reference>
<dbReference type="Gene3D" id="1.20.120.550">
    <property type="entry name" value="Membrane associated eicosanoid/glutathione metabolism-like domain"/>
    <property type="match status" value="1"/>
</dbReference>
<keyword evidence="7" id="KW-1185">Reference proteome</keyword>
<dbReference type="RefSeq" id="WP_013659249.1">
    <property type="nucleotide sequence ID" value="NC_015276.1"/>
</dbReference>
<organism evidence="6 7">
    <name type="scientific">Marinomonas mediterranea (strain ATCC 700492 / JCM 21426 / NBRC 103028 / MMB-1)</name>
    <dbReference type="NCBI Taxonomy" id="717774"/>
    <lineage>
        <taxon>Bacteria</taxon>
        <taxon>Pseudomonadati</taxon>
        <taxon>Pseudomonadota</taxon>
        <taxon>Gammaproteobacteria</taxon>
        <taxon>Oceanospirillales</taxon>
        <taxon>Oceanospirillaceae</taxon>
        <taxon>Marinomonas</taxon>
    </lineage>
</organism>
<proteinExistence type="predicted"/>
<keyword evidence="3 5" id="KW-1133">Transmembrane helix</keyword>
<sequence length="139" mass="15722">MFDSYSIAVSAQMALILVIVLQATIATVAHQKQQLPPGTLGANLKHDSFVFRSHRTHQNSLENAIQIFIPSFIAIFIGVDAFSLSAALWVYVISRILHMVLYYLIATEKNPSPRTYFYLISLTANFYVIWLVLEKLIFA</sequence>
<feature type="transmembrane region" description="Helical" evidence="5">
    <location>
        <begin position="116"/>
        <end position="133"/>
    </location>
</feature>
<dbReference type="SUPFAM" id="SSF161084">
    <property type="entry name" value="MAPEG domain-like"/>
    <property type="match status" value="1"/>
</dbReference>
<dbReference type="GO" id="GO:0016020">
    <property type="term" value="C:membrane"/>
    <property type="evidence" value="ECO:0007669"/>
    <property type="project" value="UniProtKB-SubCell"/>
</dbReference>
<gene>
    <name evidence="6" type="ordered locus">Marme_0036</name>
</gene>
<feature type="transmembrane region" description="Helical" evidence="5">
    <location>
        <begin position="6"/>
        <end position="29"/>
    </location>
</feature>
<keyword evidence="4 5" id="KW-0472">Membrane</keyword>